<feature type="transmembrane region" description="Helical" evidence="2">
    <location>
        <begin position="107"/>
        <end position="131"/>
    </location>
</feature>
<feature type="transmembrane region" description="Helical" evidence="2">
    <location>
        <begin position="522"/>
        <end position="544"/>
    </location>
</feature>
<evidence type="ECO:0000313" key="4">
    <source>
        <dbReference type="Proteomes" id="UP000054321"/>
    </source>
</evidence>
<reference evidence="3 4" key="1">
    <citation type="submission" date="2014-04" db="EMBL/GenBank/DDBJ databases">
        <authorList>
            <consortium name="DOE Joint Genome Institute"/>
            <person name="Kuo A."/>
            <person name="Martino E."/>
            <person name="Perotto S."/>
            <person name="Kohler A."/>
            <person name="Nagy L.G."/>
            <person name="Floudas D."/>
            <person name="Copeland A."/>
            <person name="Barry K.W."/>
            <person name="Cichocki N."/>
            <person name="Veneault-Fourrey C."/>
            <person name="LaButti K."/>
            <person name="Lindquist E.A."/>
            <person name="Lipzen A."/>
            <person name="Lundell T."/>
            <person name="Morin E."/>
            <person name="Murat C."/>
            <person name="Sun H."/>
            <person name="Tunlid A."/>
            <person name="Henrissat B."/>
            <person name="Grigoriev I.V."/>
            <person name="Hibbett D.S."/>
            <person name="Martin F."/>
            <person name="Nordberg H.P."/>
            <person name="Cantor M.N."/>
            <person name="Hua S.X."/>
        </authorList>
    </citation>
    <scope>NUCLEOTIDE SEQUENCE [LARGE SCALE GENOMIC DNA]</scope>
    <source>
        <strain evidence="3 4">Zn</strain>
    </source>
</reference>
<feature type="region of interest" description="Disordered" evidence="1">
    <location>
        <begin position="716"/>
        <end position="754"/>
    </location>
</feature>
<accession>A0A0C3D6K7</accession>
<gene>
    <name evidence="3" type="ORF">OIDMADRAFT_107467</name>
</gene>
<keyword evidence="2" id="KW-0812">Transmembrane</keyword>
<evidence type="ECO:0000256" key="2">
    <source>
        <dbReference type="SAM" id="Phobius"/>
    </source>
</evidence>
<keyword evidence="2" id="KW-0472">Membrane</keyword>
<keyword evidence="4" id="KW-1185">Reference proteome</keyword>
<keyword evidence="2" id="KW-1133">Transmembrane helix</keyword>
<reference evidence="4" key="2">
    <citation type="submission" date="2015-01" db="EMBL/GenBank/DDBJ databases">
        <title>Evolutionary Origins and Diversification of the Mycorrhizal Mutualists.</title>
        <authorList>
            <consortium name="DOE Joint Genome Institute"/>
            <consortium name="Mycorrhizal Genomics Consortium"/>
            <person name="Kohler A."/>
            <person name="Kuo A."/>
            <person name="Nagy L.G."/>
            <person name="Floudas D."/>
            <person name="Copeland A."/>
            <person name="Barry K.W."/>
            <person name="Cichocki N."/>
            <person name="Veneault-Fourrey C."/>
            <person name="LaButti K."/>
            <person name="Lindquist E.A."/>
            <person name="Lipzen A."/>
            <person name="Lundell T."/>
            <person name="Morin E."/>
            <person name="Murat C."/>
            <person name="Riley R."/>
            <person name="Ohm R."/>
            <person name="Sun H."/>
            <person name="Tunlid A."/>
            <person name="Henrissat B."/>
            <person name="Grigoriev I.V."/>
            <person name="Hibbett D.S."/>
            <person name="Martin F."/>
        </authorList>
    </citation>
    <scope>NUCLEOTIDE SEQUENCE [LARGE SCALE GENOMIC DNA]</scope>
    <source>
        <strain evidence="4">Zn</strain>
    </source>
</reference>
<dbReference type="AlphaFoldDB" id="A0A0C3D6K7"/>
<evidence type="ECO:0000256" key="1">
    <source>
        <dbReference type="SAM" id="MobiDB-lite"/>
    </source>
</evidence>
<proteinExistence type="predicted"/>
<organism evidence="3 4">
    <name type="scientific">Oidiodendron maius (strain Zn)</name>
    <dbReference type="NCBI Taxonomy" id="913774"/>
    <lineage>
        <taxon>Eukaryota</taxon>
        <taxon>Fungi</taxon>
        <taxon>Dikarya</taxon>
        <taxon>Ascomycota</taxon>
        <taxon>Pezizomycotina</taxon>
        <taxon>Leotiomycetes</taxon>
        <taxon>Leotiomycetes incertae sedis</taxon>
        <taxon>Myxotrichaceae</taxon>
        <taxon>Oidiodendron</taxon>
    </lineage>
</organism>
<name>A0A0C3D6K7_OIDMZ</name>
<feature type="transmembrane region" description="Helical" evidence="2">
    <location>
        <begin position="80"/>
        <end position="101"/>
    </location>
</feature>
<sequence>MAALPANRVSQGFWIDYTHGTILGATITISSSDANLVIALLSVLVAFTGSHLWDLIAFFRFWTGVSKQPRTALHHQLQILVRNITSPGAILLETALVGWSWRHRSILSGLTTVVALAIFCSVGFLVAGVFVSQIVSTSGLDVLVHSDSCGWASWRNETTDLNRDYQETIFNQAVTYVQSCYNKTGPLSQCNIYVTQTVPIQEMTHTDCPFPGICTNNSAVRLDTGLVDSNDVFGINTDLSLRVRMQRVFTCVPIDGDTYFTTRPISPEFVSRYYNRDDPLPGEQLLEWFLGPMTGNLGSLKSTVQESNYTNDKSLDGWHNSTFEPIPELRREDADTHVIVFQNNALRFFSPNNDPIFAAHREKQVFFDDNSNITMYFADKPASFLGCAEQMRFCVGKGSCTQLLGAGSAYAQARKIAKTSQQNATLHYLFFQTPNFYEAPRAPMLVTRNPISFQLGIPPNQWEAEVQAWVRFLVAVTQTTITHIAAGPGIVRPDFDQLAEPLDWPGLCNSQRMRAPDGYSNINVFALALVVALSGIIVLTNLSLVPTLRYLHRRYGLFQQLMVSWTQESILQAQRKAYEAAGYGKWVDRDAAVPKTEDDIPIPGLGTEEFAAGIGGMVLVNQDTRYPEGALPSPSTSRPPLPPTLSSNLNLPLASSVEILEAVDVLEEVEREDATNEGSSRLDMQSSIISVPASTSVGQVHSLDNQLMATNLNGEASNTIDQQPGLGNIGPENSELEPPILTIAPASQAIPPSP</sequence>
<dbReference type="HOGENOM" id="CLU_014247_0_0_1"/>
<dbReference type="OrthoDB" id="3540210at2759"/>
<feature type="compositionally biased region" description="Low complexity" evidence="1">
    <location>
        <begin position="743"/>
        <end position="754"/>
    </location>
</feature>
<dbReference type="EMBL" id="KN832870">
    <property type="protein sequence ID" value="KIN06959.1"/>
    <property type="molecule type" value="Genomic_DNA"/>
</dbReference>
<feature type="region of interest" description="Disordered" evidence="1">
    <location>
        <begin position="625"/>
        <end position="647"/>
    </location>
</feature>
<dbReference type="Proteomes" id="UP000054321">
    <property type="component" value="Unassembled WGS sequence"/>
</dbReference>
<dbReference type="InParanoid" id="A0A0C3D6K7"/>
<evidence type="ECO:0000313" key="3">
    <source>
        <dbReference type="EMBL" id="KIN06959.1"/>
    </source>
</evidence>
<feature type="transmembrane region" description="Helical" evidence="2">
    <location>
        <begin position="36"/>
        <end position="59"/>
    </location>
</feature>
<protein>
    <submittedName>
        <fullName evidence="3">Uncharacterized protein</fullName>
    </submittedName>
</protein>